<keyword evidence="1" id="KW-0812">Transmembrane</keyword>
<reference evidence="2 3" key="1">
    <citation type="journal article" date="2016" name="Int. J. Syst. Evol. Microbiol.">
        <title>Chitinibacter fontanus sp. nov., isolated from a spring.</title>
        <authorList>
            <person name="Sheu S.Y."/>
            <person name="Li Y.S."/>
            <person name="Young C.C."/>
            <person name="Chen W.M."/>
        </authorList>
    </citation>
    <scope>NUCLEOTIDE SEQUENCE [LARGE SCALE GENOMIC DNA]</scope>
    <source>
        <strain evidence="2 3">STM-7</strain>
    </source>
</reference>
<evidence type="ECO:0000313" key="3">
    <source>
        <dbReference type="Proteomes" id="UP000510822"/>
    </source>
</evidence>
<evidence type="ECO:0000313" key="2">
    <source>
        <dbReference type="EMBL" id="QLI82372.1"/>
    </source>
</evidence>
<organism evidence="2 3">
    <name type="scientific">Chitinibacter fontanus</name>
    <dbReference type="NCBI Taxonomy" id="1737446"/>
    <lineage>
        <taxon>Bacteria</taxon>
        <taxon>Pseudomonadati</taxon>
        <taxon>Pseudomonadota</taxon>
        <taxon>Betaproteobacteria</taxon>
        <taxon>Neisseriales</taxon>
        <taxon>Chitinibacteraceae</taxon>
        <taxon>Chitinibacter</taxon>
    </lineage>
</organism>
<feature type="transmembrane region" description="Helical" evidence="1">
    <location>
        <begin position="7"/>
        <end position="24"/>
    </location>
</feature>
<name>A0A7D5VBC8_9NEIS</name>
<evidence type="ECO:0000256" key="1">
    <source>
        <dbReference type="SAM" id="Phobius"/>
    </source>
</evidence>
<feature type="transmembrane region" description="Helical" evidence="1">
    <location>
        <begin position="44"/>
        <end position="65"/>
    </location>
</feature>
<proteinExistence type="predicted"/>
<gene>
    <name evidence="2" type="ORF">HZU75_13025</name>
</gene>
<sequence length="80" mass="9401">MFRYRKAFLAIFRTLLLMLLFYMLMEYGLDLLDQVWILHLDSRWKAFGLLLGFNIILACSLPGAIEQFKQILAESRQGSQ</sequence>
<dbReference type="EMBL" id="CP058952">
    <property type="protein sequence ID" value="QLI82372.1"/>
    <property type="molecule type" value="Genomic_DNA"/>
</dbReference>
<keyword evidence="3" id="KW-1185">Reference proteome</keyword>
<protein>
    <submittedName>
        <fullName evidence="2">Uncharacterized protein</fullName>
    </submittedName>
</protein>
<keyword evidence="1" id="KW-1133">Transmembrane helix</keyword>
<dbReference type="RefSeq" id="WP_180306452.1">
    <property type="nucleotide sequence ID" value="NZ_CP058952.1"/>
</dbReference>
<keyword evidence="1" id="KW-0472">Membrane</keyword>
<dbReference type="KEGG" id="cfon:HZU75_13025"/>
<dbReference type="AlphaFoldDB" id="A0A7D5VBC8"/>
<dbReference type="Proteomes" id="UP000510822">
    <property type="component" value="Chromosome"/>
</dbReference>
<accession>A0A7D5VBC8</accession>